<dbReference type="PROSITE" id="PS51257">
    <property type="entry name" value="PROKAR_LIPOPROTEIN"/>
    <property type="match status" value="1"/>
</dbReference>
<gene>
    <name evidence="2" type="ORF">UN65_15165</name>
</gene>
<feature type="signal peptide" evidence="1">
    <location>
        <begin position="1"/>
        <end position="20"/>
    </location>
</feature>
<evidence type="ECO:0000313" key="2">
    <source>
        <dbReference type="EMBL" id="QCV57227.1"/>
    </source>
</evidence>
<reference evidence="2 3" key="2">
    <citation type="submission" date="2019-05" db="EMBL/GenBank/DDBJ databases">
        <authorList>
            <person name="Ravantti J.J."/>
        </authorList>
    </citation>
    <scope>NUCLEOTIDE SEQUENCE [LARGE SCALE GENOMIC DNA]</scope>
    <source>
        <strain evidence="2 3">B185</strain>
    </source>
</reference>
<accession>A0AAJ3ZK88</accession>
<feature type="chain" id="PRO_5042538582" evidence="1">
    <location>
        <begin position="21"/>
        <end position="81"/>
    </location>
</feature>
<evidence type="ECO:0000313" key="3">
    <source>
        <dbReference type="Proteomes" id="UP000304840"/>
    </source>
</evidence>
<dbReference type="RefSeq" id="WP_138425817.1">
    <property type="nucleotide sequence ID" value="NZ_CP010992.1"/>
</dbReference>
<organism evidence="2 3">
    <name type="scientific">Flavobacterium columnare</name>
    <dbReference type="NCBI Taxonomy" id="996"/>
    <lineage>
        <taxon>Bacteria</taxon>
        <taxon>Pseudomonadati</taxon>
        <taxon>Bacteroidota</taxon>
        <taxon>Flavobacteriia</taxon>
        <taxon>Flavobacteriales</taxon>
        <taxon>Flavobacteriaceae</taxon>
        <taxon>Flavobacterium</taxon>
    </lineage>
</organism>
<evidence type="ECO:0000256" key="1">
    <source>
        <dbReference type="SAM" id="SignalP"/>
    </source>
</evidence>
<protein>
    <submittedName>
        <fullName evidence="2">Uncharacterized protein</fullName>
    </submittedName>
</protein>
<sequence>MKRFLCLLLPLVVLTSCVFTEEIEINQDGSGKYAFAIDGSSLIAMMPKDSSKLGKTIDSVFTFKQLLEEKKDSIAKLSIEE</sequence>
<reference evidence="3" key="1">
    <citation type="submission" date="2016-03" db="EMBL/GenBank/DDBJ databases">
        <title>Flavobacterium columnare strain B185, complete genome.</title>
        <authorList>
            <person name="Sundberg L.-R."/>
            <person name="Papponen P."/>
            <person name="Laanto E."/>
        </authorList>
    </citation>
    <scope>NUCLEOTIDE SEQUENCE [LARGE SCALE GENOMIC DNA]</scope>
    <source>
        <strain evidence="3">B185</strain>
    </source>
</reference>
<keyword evidence="1" id="KW-0732">Signal</keyword>
<dbReference type="Proteomes" id="UP000304840">
    <property type="component" value="Chromosome"/>
</dbReference>
<dbReference type="AlphaFoldDB" id="A0AAJ3ZK88"/>
<name>A0AAJ3ZK88_9FLAO</name>
<dbReference type="EMBL" id="CP010992">
    <property type="protein sequence ID" value="QCV57227.1"/>
    <property type="molecule type" value="Genomic_DNA"/>
</dbReference>
<proteinExistence type="predicted"/>